<keyword evidence="4" id="KW-1015">Disulfide bond</keyword>
<dbReference type="RefSeq" id="XP_024354517.1">
    <property type="nucleotide sequence ID" value="XM_024491061.1"/>
</dbReference>
<feature type="disulfide bond" description="Redox-active" evidence="4">
    <location>
        <begin position="144"/>
        <end position="148"/>
    </location>
</feature>
<dbReference type="Proteomes" id="UP000019149">
    <property type="component" value="Unassembled WGS sequence"/>
</dbReference>
<accession>W6URJ7</accession>
<organism evidence="7 8">
    <name type="scientific">Echinococcus granulosus</name>
    <name type="common">Hydatid tapeworm</name>
    <dbReference type="NCBI Taxonomy" id="6210"/>
    <lineage>
        <taxon>Eukaryota</taxon>
        <taxon>Metazoa</taxon>
        <taxon>Spiralia</taxon>
        <taxon>Lophotrochozoa</taxon>
        <taxon>Platyhelminthes</taxon>
        <taxon>Cestoda</taxon>
        <taxon>Eucestoda</taxon>
        <taxon>Cyclophyllidea</taxon>
        <taxon>Taeniidae</taxon>
        <taxon>Echinococcus</taxon>
        <taxon>Echinococcus granulosus group</taxon>
    </lineage>
</organism>
<keyword evidence="2 3" id="KW-0186">Copper</keyword>
<gene>
    <name evidence="7" type="ORF">EGR_01812</name>
</gene>
<dbReference type="CTD" id="36337527"/>
<evidence type="ECO:0000256" key="1">
    <source>
        <dbReference type="ARBA" id="ARBA00010996"/>
    </source>
</evidence>
<feature type="binding site" evidence="3">
    <location>
        <position position="148"/>
    </location>
    <ligand>
        <name>Cu cation</name>
        <dbReference type="ChEBI" id="CHEBI:23378"/>
    </ligand>
</feature>
<evidence type="ECO:0000256" key="5">
    <source>
        <dbReference type="SAM" id="Phobius"/>
    </source>
</evidence>
<dbReference type="AlphaFoldDB" id="W6URJ7"/>
<evidence type="ECO:0000256" key="4">
    <source>
        <dbReference type="PIRSR" id="PIRSR603782-2"/>
    </source>
</evidence>
<dbReference type="Gene3D" id="3.40.30.10">
    <property type="entry name" value="Glutaredoxin"/>
    <property type="match status" value="1"/>
</dbReference>
<dbReference type="Pfam" id="PF02630">
    <property type="entry name" value="SCO1-SenC"/>
    <property type="match status" value="1"/>
</dbReference>
<dbReference type="GO" id="GO:0008535">
    <property type="term" value="P:respiratory chain complex IV assembly"/>
    <property type="evidence" value="ECO:0007669"/>
    <property type="project" value="UniProtKB-ARBA"/>
</dbReference>
<keyword evidence="5" id="KW-0812">Transmembrane</keyword>
<keyword evidence="5" id="KW-0472">Membrane</keyword>
<dbReference type="PANTHER" id="PTHR12151:SF25">
    <property type="entry name" value="LINALOOL DEHYDRATASE_ISOMERASE DOMAIN-CONTAINING PROTEIN"/>
    <property type="match status" value="1"/>
</dbReference>
<feature type="domain" description="Thioredoxin" evidence="6">
    <location>
        <begin position="106"/>
        <end position="271"/>
    </location>
</feature>
<feature type="transmembrane region" description="Helical" evidence="5">
    <location>
        <begin position="71"/>
        <end position="92"/>
    </location>
</feature>
<evidence type="ECO:0000256" key="2">
    <source>
        <dbReference type="ARBA" id="ARBA00023008"/>
    </source>
</evidence>
<dbReference type="STRING" id="6210.W6URJ7"/>
<evidence type="ECO:0000313" key="7">
    <source>
        <dbReference type="EMBL" id="EUB63321.1"/>
    </source>
</evidence>
<feature type="binding site" evidence="3">
    <location>
        <position position="235"/>
    </location>
    <ligand>
        <name>Cu cation</name>
        <dbReference type="ChEBI" id="CHEBI:23378"/>
    </ligand>
</feature>
<dbReference type="InterPro" id="IPR013766">
    <property type="entry name" value="Thioredoxin_domain"/>
</dbReference>
<dbReference type="GO" id="GO:0046872">
    <property type="term" value="F:metal ion binding"/>
    <property type="evidence" value="ECO:0007669"/>
    <property type="project" value="UniProtKB-KW"/>
</dbReference>
<dbReference type="CDD" id="cd02968">
    <property type="entry name" value="SCO"/>
    <property type="match status" value="1"/>
</dbReference>
<dbReference type="GeneID" id="36337527"/>
<dbReference type="InterPro" id="IPR003782">
    <property type="entry name" value="SCO1/SenC"/>
</dbReference>
<protein>
    <recommendedName>
        <fullName evidence="6">Thioredoxin domain-containing protein</fullName>
    </recommendedName>
</protein>
<feature type="binding site" evidence="3">
    <location>
        <position position="144"/>
    </location>
    <ligand>
        <name>Cu cation</name>
        <dbReference type="ChEBI" id="CHEBI:23378"/>
    </ligand>
</feature>
<dbReference type="OMA" id="FFGFTMC"/>
<keyword evidence="3" id="KW-0479">Metal-binding</keyword>
<keyword evidence="8" id="KW-1185">Reference proteome</keyword>
<reference evidence="7 8" key="1">
    <citation type="journal article" date="2013" name="Nat. Genet.">
        <title>The genome of the hydatid tapeworm Echinococcus granulosus.</title>
        <authorList>
            <person name="Zheng H."/>
            <person name="Zhang W."/>
            <person name="Zhang L."/>
            <person name="Zhang Z."/>
            <person name="Li J."/>
            <person name="Lu G."/>
            <person name="Zhu Y."/>
            <person name="Wang Y."/>
            <person name="Huang Y."/>
            <person name="Liu J."/>
            <person name="Kang H."/>
            <person name="Chen J."/>
            <person name="Wang L."/>
            <person name="Chen A."/>
            <person name="Yu S."/>
            <person name="Gao Z."/>
            <person name="Jin L."/>
            <person name="Gu W."/>
            <person name="Wang Z."/>
            <person name="Zhao L."/>
            <person name="Shi B."/>
            <person name="Wen H."/>
            <person name="Lin R."/>
            <person name="Jones M.K."/>
            <person name="Brejova B."/>
            <person name="Vinar T."/>
            <person name="Zhao G."/>
            <person name="McManus D.P."/>
            <person name="Chen Z."/>
            <person name="Zhou Y."/>
            <person name="Wang S."/>
        </authorList>
    </citation>
    <scope>NUCLEOTIDE SEQUENCE [LARGE SCALE GENOMIC DNA]</scope>
</reference>
<dbReference type="OrthoDB" id="270009at2759"/>
<dbReference type="SUPFAM" id="SSF52833">
    <property type="entry name" value="Thioredoxin-like"/>
    <property type="match status" value="1"/>
</dbReference>
<dbReference type="KEGG" id="egl:EGR_01812"/>
<keyword evidence="5" id="KW-1133">Transmembrane helix</keyword>
<dbReference type="InterPro" id="IPR036249">
    <property type="entry name" value="Thioredoxin-like_sf"/>
</dbReference>
<evidence type="ECO:0000259" key="6">
    <source>
        <dbReference type="PROSITE" id="PS51352"/>
    </source>
</evidence>
<evidence type="ECO:0000256" key="3">
    <source>
        <dbReference type="PIRSR" id="PIRSR603782-1"/>
    </source>
</evidence>
<dbReference type="PROSITE" id="PS51352">
    <property type="entry name" value="THIOREDOXIN_2"/>
    <property type="match status" value="1"/>
</dbReference>
<comment type="caution">
    <text evidence="7">The sequence shown here is derived from an EMBL/GenBank/DDBJ whole genome shotgun (WGS) entry which is preliminary data.</text>
</comment>
<dbReference type="PANTHER" id="PTHR12151">
    <property type="entry name" value="ELECTRON TRANSPORT PROTIN SCO1/SENC FAMILY MEMBER"/>
    <property type="match status" value="1"/>
</dbReference>
<sequence length="274" mass="32033">MPRSHATYFVYTNRTLKRATWFRYLLMQFCRLRDFALGFTKVLTQPRLPLSLIHRRFLATDAKLKKKRFPWMQWGFFFACTGAVAYFSMYAVTSGKETMQKISSNFGQIAIGGDFRLRDQTGMEVTLADFKGKWVLVYFGFCRCPDICPEQLERLVEVQERLALYGKDKDFVPIFITVDPERDTPEVVGEYVKEFSPKLVGLTGSPEQIQVTAKRYRIYYSKGPPDCDGDYIVDHTVVMYLLNPMGEFVEFYGQVKPVQEIVRRIMDHMKKYIE</sequence>
<evidence type="ECO:0000313" key="8">
    <source>
        <dbReference type="Proteomes" id="UP000019149"/>
    </source>
</evidence>
<proteinExistence type="inferred from homology"/>
<comment type="similarity">
    <text evidence="1">Belongs to the SCO1/2 family.</text>
</comment>
<dbReference type="FunFam" id="3.40.30.10:FF:000013">
    <property type="entry name" value="Blast:Protein SCO1 homolog, mitochondrial"/>
    <property type="match status" value="1"/>
</dbReference>
<dbReference type="EMBL" id="APAU02000007">
    <property type="protein sequence ID" value="EUB63321.1"/>
    <property type="molecule type" value="Genomic_DNA"/>
</dbReference>
<name>W6URJ7_ECHGR</name>